<organism evidence="1 2">
    <name type="scientific">Pedococcus badiiscoriae</name>
    <dbReference type="NCBI Taxonomy" id="642776"/>
    <lineage>
        <taxon>Bacteria</taxon>
        <taxon>Bacillati</taxon>
        <taxon>Actinomycetota</taxon>
        <taxon>Actinomycetes</taxon>
        <taxon>Micrococcales</taxon>
        <taxon>Intrasporangiaceae</taxon>
        <taxon>Pedococcus</taxon>
    </lineage>
</organism>
<gene>
    <name evidence="1" type="ORF">BJ986_002417</name>
</gene>
<reference evidence="1 2" key="1">
    <citation type="submission" date="2020-07" db="EMBL/GenBank/DDBJ databases">
        <title>Sequencing the genomes of 1000 actinobacteria strains.</title>
        <authorList>
            <person name="Klenk H.-P."/>
        </authorList>
    </citation>
    <scope>NUCLEOTIDE SEQUENCE [LARGE SCALE GENOMIC DNA]</scope>
    <source>
        <strain evidence="1 2">DSM 23987</strain>
    </source>
</reference>
<sequence>MTSLSDALADRLAEPALFAGLVDDAAVFPPGNAPLPEAVRRHRVHRASGYAACVGPLLVPASAAGDLGPLVDGEPLSVVVIGRPGTPGSDVASAVQRLRSTAAVEVRGAELGWTPDWRATVFDGLPLSLEVPRGADQLVAIADLAVDASDSVALQAKFRTGATETWAWPHERELATFIRTVIDHDLGFKLTGGLHHAVRGTHDGQEQHGLLNVLLAVRWALNGEEVDDLVSLLAERDPAVLVPQVTRMSAADAAIVRAFFTAYGCCEVTDPLGELTTLGLIQGA</sequence>
<keyword evidence="2" id="KW-1185">Reference proteome</keyword>
<protein>
    <submittedName>
        <fullName evidence="1">Uncharacterized protein</fullName>
    </submittedName>
</protein>
<evidence type="ECO:0000313" key="2">
    <source>
        <dbReference type="Proteomes" id="UP000573599"/>
    </source>
</evidence>
<accession>A0A852WGJ6</accession>
<dbReference type="Proteomes" id="UP000573599">
    <property type="component" value="Unassembled WGS sequence"/>
</dbReference>
<comment type="caution">
    <text evidence="1">The sequence shown here is derived from an EMBL/GenBank/DDBJ whole genome shotgun (WGS) entry which is preliminary data.</text>
</comment>
<name>A0A852WGJ6_9MICO</name>
<evidence type="ECO:0000313" key="1">
    <source>
        <dbReference type="EMBL" id="NYG07930.1"/>
    </source>
</evidence>
<dbReference type="AlphaFoldDB" id="A0A852WGJ6"/>
<dbReference type="RefSeq" id="WP_179422203.1">
    <property type="nucleotide sequence ID" value="NZ_JACCAB010000001.1"/>
</dbReference>
<dbReference type="EMBL" id="JACCAB010000001">
    <property type="protein sequence ID" value="NYG07930.1"/>
    <property type="molecule type" value="Genomic_DNA"/>
</dbReference>
<proteinExistence type="predicted"/>